<dbReference type="Proteomes" id="UP000036780">
    <property type="component" value="Unassembled WGS sequence"/>
</dbReference>
<evidence type="ECO:0000313" key="1">
    <source>
        <dbReference type="EMBL" id="KNE21545.1"/>
    </source>
</evidence>
<evidence type="ECO:0000313" key="2">
    <source>
        <dbReference type="Proteomes" id="UP000036780"/>
    </source>
</evidence>
<reference evidence="2" key="1">
    <citation type="submission" date="2015-07" db="EMBL/GenBank/DDBJ databases">
        <title>Fjat-10053 dsm26.</title>
        <authorList>
            <person name="Liu B."/>
            <person name="Wang J."/>
            <person name="Zhu Y."/>
            <person name="Liu G."/>
            <person name="Chen Q."/>
            <person name="Chen Z."/>
            <person name="Lan J."/>
            <person name="Che J."/>
            <person name="Ge C."/>
            <person name="Shi H."/>
            <person name="Pan Z."/>
            <person name="Liu X."/>
        </authorList>
    </citation>
    <scope>NUCLEOTIDE SEQUENCE [LARGE SCALE GENOMIC DNA]</scope>
    <source>
        <strain evidence="2">DSM 26</strain>
    </source>
</reference>
<keyword evidence="2" id="KW-1185">Reference proteome</keyword>
<organism evidence="1 2">
    <name type="scientific">Virgibacillus pantothenticus</name>
    <dbReference type="NCBI Taxonomy" id="1473"/>
    <lineage>
        <taxon>Bacteria</taxon>
        <taxon>Bacillati</taxon>
        <taxon>Bacillota</taxon>
        <taxon>Bacilli</taxon>
        <taxon>Bacillales</taxon>
        <taxon>Bacillaceae</taxon>
        <taxon>Virgibacillus</taxon>
    </lineage>
</organism>
<accession>A0A0L0QS98</accession>
<dbReference type="EMBL" id="LGTO01000005">
    <property type="protein sequence ID" value="KNE21545.1"/>
    <property type="molecule type" value="Genomic_DNA"/>
</dbReference>
<proteinExistence type="predicted"/>
<gene>
    <name evidence="1" type="ORF">AFK71_07785</name>
</gene>
<name>A0A0L0QS98_VIRPA</name>
<comment type="caution">
    <text evidence="1">The sequence shown here is derived from an EMBL/GenBank/DDBJ whole genome shotgun (WGS) entry which is preliminary data.</text>
</comment>
<dbReference type="AlphaFoldDB" id="A0A0L0QS98"/>
<protein>
    <submittedName>
        <fullName evidence="1">Uncharacterized protein</fullName>
    </submittedName>
</protein>
<dbReference type="PATRIC" id="fig|1473.5.peg.4598"/>
<sequence>MYGSKTIAQQVRKRCVTVKVLFECLFYTKYKIFLVYSIRKTKASAIRLGDKPSFSNSNL</sequence>